<dbReference type="EMBL" id="QEKW01000001">
    <property type="protein sequence ID" value="PVZ14876.1"/>
    <property type="molecule type" value="Genomic_DNA"/>
</dbReference>
<protein>
    <submittedName>
        <fullName evidence="4">Nuclease-like protein</fullName>
    </submittedName>
</protein>
<gene>
    <name evidence="4" type="ORF">C8D89_101744</name>
</gene>
<evidence type="ECO:0000256" key="1">
    <source>
        <dbReference type="SAM" id="MobiDB-lite"/>
    </source>
</evidence>
<feature type="domain" description="NERD" evidence="2">
    <location>
        <begin position="88"/>
        <end position="161"/>
    </location>
</feature>
<feature type="region of interest" description="Disordered" evidence="1">
    <location>
        <begin position="50"/>
        <end position="88"/>
    </location>
</feature>
<evidence type="ECO:0000313" key="4">
    <source>
        <dbReference type="EMBL" id="PVZ14876.1"/>
    </source>
</evidence>
<feature type="region of interest" description="Disordered" evidence="1">
    <location>
        <begin position="1"/>
        <end position="21"/>
    </location>
</feature>
<keyword evidence="5" id="KW-1185">Reference proteome</keyword>
<evidence type="ECO:0000313" key="5">
    <source>
        <dbReference type="Proteomes" id="UP000245639"/>
    </source>
</evidence>
<feature type="compositionally biased region" description="Low complexity" evidence="1">
    <location>
        <begin position="54"/>
        <end position="78"/>
    </location>
</feature>
<dbReference type="Proteomes" id="UP000245639">
    <property type="component" value="Unassembled WGS sequence"/>
</dbReference>
<sequence>MVREQQPWLDVPYAEKDEARAAGARWDWRAKRWYAPRPGMAELERWLPVPRPAPDAAAGDRPLHSPGPGAAQEAAAQGDVGDDSRRAGAEGEVRLAEALRGLTEPTVLARLTRRRPPWRVLHAVPVGIGRRDVDHVLLGPPGVVTVTTAHHAGRLVRVDGDHLTVDRLPTAHVPRARAEAERAGRLLAAARGGGDEAVPPVTAALAVVAASVTTAVGGHLPGGVLVATPARLPRLVTALPAVLADVEIDELYAVARRLSTWTREV</sequence>
<accession>A0A2U1FRT5</accession>
<dbReference type="InterPro" id="IPR043764">
    <property type="entry name" value="DUF5710"/>
</dbReference>
<name>A0A2U1FRT5_9PSEU</name>
<dbReference type="Pfam" id="PF18974">
    <property type="entry name" value="DUF5710"/>
    <property type="match status" value="1"/>
</dbReference>
<comment type="caution">
    <text evidence="4">The sequence shown here is derived from an EMBL/GenBank/DDBJ whole genome shotgun (WGS) entry which is preliminary data.</text>
</comment>
<dbReference type="AlphaFoldDB" id="A0A2U1FRT5"/>
<dbReference type="Pfam" id="PF08378">
    <property type="entry name" value="NERD"/>
    <property type="match status" value="1"/>
</dbReference>
<organism evidence="4 5">
    <name type="scientific">Actinomycetospora cinnamomea</name>
    <dbReference type="NCBI Taxonomy" id="663609"/>
    <lineage>
        <taxon>Bacteria</taxon>
        <taxon>Bacillati</taxon>
        <taxon>Actinomycetota</taxon>
        <taxon>Actinomycetes</taxon>
        <taxon>Pseudonocardiales</taxon>
        <taxon>Pseudonocardiaceae</taxon>
        <taxon>Actinomycetospora</taxon>
    </lineage>
</organism>
<feature type="domain" description="DUF5710" evidence="3">
    <location>
        <begin position="8"/>
        <end position="48"/>
    </location>
</feature>
<dbReference type="InterPro" id="IPR011528">
    <property type="entry name" value="NERD"/>
</dbReference>
<evidence type="ECO:0000259" key="3">
    <source>
        <dbReference type="Pfam" id="PF18974"/>
    </source>
</evidence>
<reference evidence="4 5" key="1">
    <citation type="submission" date="2018-04" db="EMBL/GenBank/DDBJ databases">
        <title>Genomic Encyclopedia of Type Strains, Phase IV (KMG-IV): sequencing the most valuable type-strain genomes for metagenomic binning, comparative biology and taxonomic classification.</title>
        <authorList>
            <person name="Goeker M."/>
        </authorList>
    </citation>
    <scope>NUCLEOTIDE SEQUENCE [LARGE SCALE GENOMIC DNA]</scope>
    <source>
        <strain evidence="4 5">DSM 45771</strain>
    </source>
</reference>
<proteinExistence type="predicted"/>
<evidence type="ECO:0000259" key="2">
    <source>
        <dbReference type="Pfam" id="PF08378"/>
    </source>
</evidence>